<organism evidence="1">
    <name type="scientific">marine sediment metagenome</name>
    <dbReference type="NCBI Taxonomy" id="412755"/>
    <lineage>
        <taxon>unclassified sequences</taxon>
        <taxon>metagenomes</taxon>
        <taxon>ecological metagenomes</taxon>
    </lineage>
</organism>
<gene>
    <name evidence="1" type="ORF">LCGC14_0407770</name>
</gene>
<accession>A0A0F9SUR8</accession>
<evidence type="ECO:0000313" key="1">
    <source>
        <dbReference type="EMBL" id="KKN72725.1"/>
    </source>
</evidence>
<protein>
    <submittedName>
        <fullName evidence="1">Uncharacterized protein</fullName>
    </submittedName>
</protein>
<name>A0A0F9SUR8_9ZZZZ</name>
<comment type="caution">
    <text evidence="1">The sequence shown here is derived from an EMBL/GenBank/DDBJ whole genome shotgun (WGS) entry which is preliminary data.</text>
</comment>
<proteinExistence type="predicted"/>
<sequence>MKIKGLDKLTRELKDAEKAFAGMDGEFGKVSFDPQDPASIDAAIQEMERLVDERVGRYASNSLVGPMAEQMKESFRESLLEKAAAARLGEDEAE</sequence>
<dbReference type="EMBL" id="LAZR01000356">
    <property type="protein sequence ID" value="KKN72725.1"/>
    <property type="molecule type" value="Genomic_DNA"/>
</dbReference>
<reference evidence="1" key="1">
    <citation type="journal article" date="2015" name="Nature">
        <title>Complex archaea that bridge the gap between prokaryotes and eukaryotes.</title>
        <authorList>
            <person name="Spang A."/>
            <person name="Saw J.H."/>
            <person name="Jorgensen S.L."/>
            <person name="Zaremba-Niedzwiedzka K."/>
            <person name="Martijn J."/>
            <person name="Lind A.E."/>
            <person name="van Eijk R."/>
            <person name="Schleper C."/>
            <person name="Guy L."/>
            <person name="Ettema T.J."/>
        </authorList>
    </citation>
    <scope>NUCLEOTIDE SEQUENCE</scope>
</reference>
<dbReference type="AlphaFoldDB" id="A0A0F9SUR8"/>